<keyword evidence="3" id="KW-1185">Reference proteome</keyword>
<organism evidence="2 3">
    <name type="scientific">Vanrija pseudolonga</name>
    <dbReference type="NCBI Taxonomy" id="143232"/>
    <lineage>
        <taxon>Eukaryota</taxon>
        <taxon>Fungi</taxon>
        <taxon>Dikarya</taxon>
        <taxon>Basidiomycota</taxon>
        <taxon>Agaricomycotina</taxon>
        <taxon>Tremellomycetes</taxon>
        <taxon>Trichosporonales</taxon>
        <taxon>Trichosporonaceae</taxon>
        <taxon>Vanrija</taxon>
    </lineage>
</organism>
<dbReference type="EMBL" id="CP086714">
    <property type="protein sequence ID" value="WOO78000.1"/>
    <property type="molecule type" value="Genomic_DNA"/>
</dbReference>
<evidence type="ECO:0000313" key="3">
    <source>
        <dbReference type="Proteomes" id="UP000827549"/>
    </source>
</evidence>
<dbReference type="RefSeq" id="XP_062624032.1">
    <property type="nucleotide sequence ID" value="XM_062768048.1"/>
</dbReference>
<feature type="region of interest" description="Disordered" evidence="1">
    <location>
        <begin position="136"/>
        <end position="166"/>
    </location>
</feature>
<evidence type="ECO:0000256" key="1">
    <source>
        <dbReference type="SAM" id="MobiDB-lite"/>
    </source>
</evidence>
<protein>
    <submittedName>
        <fullName evidence="2">Uncharacterized protein</fullName>
    </submittedName>
</protein>
<sequence>MHILEIMPPRPPPLPSSQHLLLQQPHIVDLIVDFLPKRSHKRTLVALLRSCYPLQDAAAKRLYHSDFLRFFAGSDVGTGKTRSFCGWLDDKRSRDRCQWNEARDKQPKVTIIRSSALDPLPQKSYAFLFNEDAVSAPPTHDAVDEPDAPSEGCDRGDHNTPTPAPGNTKAGLLAYVKVITMSSHHRCMCEHFGPVVSPLLSGLEVIRIANSFSVSLFNLDDPCDSDQSCPLFTGLVAPKLVFRNLDGQGLPLPQFDERKEQWPTELREPFKNCRWTASRHIKTVVLFLPTNGRCYHATNLAHIGRFFPAATEIKVVLYEHWEDYEEEEEIGFMFHGPIPVTPDDIVHPIQQILKHTSAAVTVYGLDRVDYAKRGEIVTQYLHRAPDPWALRPVHLIVINEVRTGMVFNALTTGKMEDMGWGSRLTLKTISKYKKDKDTAEHHAELTPAL</sequence>
<dbReference type="AlphaFoldDB" id="A0AAF1BHT5"/>
<name>A0AAF1BHT5_9TREE</name>
<gene>
    <name evidence="2" type="ORF">LOC62_01G001552</name>
</gene>
<dbReference type="Proteomes" id="UP000827549">
    <property type="component" value="Chromosome 1"/>
</dbReference>
<reference evidence="2" key="1">
    <citation type="submission" date="2023-10" db="EMBL/GenBank/DDBJ databases">
        <authorList>
            <person name="Noh H."/>
        </authorList>
    </citation>
    <scope>NUCLEOTIDE SEQUENCE</scope>
    <source>
        <strain evidence="2">DUCC4014</strain>
    </source>
</reference>
<accession>A0AAF1BHT5</accession>
<proteinExistence type="predicted"/>
<evidence type="ECO:0000313" key="2">
    <source>
        <dbReference type="EMBL" id="WOO78000.1"/>
    </source>
</evidence>
<dbReference type="GeneID" id="87804807"/>